<feature type="non-terminal residue" evidence="2">
    <location>
        <position position="1"/>
    </location>
</feature>
<dbReference type="InterPro" id="IPR051173">
    <property type="entry name" value="Ca_channel_alpha-2/delta"/>
</dbReference>
<dbReference type="EMBL" id="GECZ01020846">
    <property type="protein sequence ID" value="JAS48923.1"/>
    <property type="molecule type" value="Transcribed_RNA"/>
</dbReference>
<evidence type="ECO:0000259" key="1">
    <source>
        <dbReference type="Pfam" id="PF08473"/>
    </source>
</evidence>
<dbReference type="Pfam" id="PF08473">
    <property type="entry name" value="VGCC_alpha2"/>
    <property type="match status" value="1"/>
</dbReference>
<dbReference type="PANTHER" id="PTHR10166:SF63">
    <property type="entry name" value="STRAIGHTJACKET, ISOFORM C"/>
    <property type="match status" value="1"/>
</dbReference>
<dbReference type="PANTHER" id="PTHR10166">
    <property type="entry name" value="VOLTAGE-DEPENDENT CALCIUM CHANNEL SUBUNIT ALPHA-2/DELTA-RELATED"/>
    <property type="match status" value="1"/>
</dbReference>
<protein>
    <recommendedName>
        <fullName evidence="1">Voltage-dependent calcium channel alpha-2/delta subunit conserved region domain-containing protein</fullName>
    </recommendedName>
</protein>
<dbReference type="GO" id="GO:0005891">
    <property type="term" value="C:voltage-gated calcium channel complex"/>
    <property type="evidence" value="ECO:0007669"/>
    <property type="project" value="TreeGrafter"/>
</dbReference>
<reference evidence="2" key="1">
    <citation type="submission" date="2015-11" db="EMBL/GenBank/DDBJ databases">
        <title>De novo transcriptome assembly of four potential Pierce s Disease insect vectors from Arizona vineyards.</title>
        <authorList>
            <person name="Tassone E.E."/>
        </authorList>
    </citation>
    <scope>NUCLEOTIDE SEQUENCE</scope>
</reference>
<dbReference type="GO" id="GO:0005245">
    <property type="term" value="F:voltage-gated calcium channel activity"/>
    <property type="evidence" value="ECO:0007669"/>
    <property type="project" value="TreeGrafter"/>
</dbReference>
<evidence type="ECO:0000313" key="2">
    <source>
        <dbReference type="EMBL" id="JAS48923.1"/>
    </source>
</evidence>
<sequence>TSWFTKNVSAASAEDKGKEFKQRFGLTLVFLATRSGLTRWQDFPDSSGRDDSSNAPHFKDIHNKAIDEVWYKRAVEQNFDDPERFVYSVPFNSGILGSEVPDRNETLVTAANAIFVENGDKKAPAAVVGFQFQHSALHNLFINITHSCPTSIGGNCKPTQTCGSDSFECYVLDSNAYIILSENKEHTGYFFGEVRGYVMEKLVEEAVYRRVHIYDYQGVCFISENQGSSRSNSLKNPLHYLSWLGNWIVANIVWFFVEFNLQWIGTLAFSFPNEEAVVSDDYSTETEDEEGEDIDPTMTIPSGESNIKDVFSKAMINRTLPAPCTMEVDLYQLEPERKRRVQDGPSGGGPCRPPFVVQSIPFSDMILVVVHATCPQASDPSVSPLNVIPSEVNYNGTSLNCQKIKFKHNLPRRRPPSCIKEHEKEEDIKLCGNANKLILSYALELTCLVTVYLISLFCNAS</sequence>
<name>A0A1B6FG29_9HEMI</name>
<organism evidence="2">
    <name type="scientific">Cuerna arida</name>
    <dbReference type="NCBI Taxonomy" id="1464854"/>
    <lineage>
        <taxon>Eukaryota</taxon>
        <taxon>Metazoa</taxon>
        <taxon>Ecdysozoa</taxon>
        <taxon>Arthropoda</taxon>
        <taxon>Hexapoda</taxon>
        <taxon>Insecta</taxon>
        <taxon>Pterygota</taxon>
        <taxon>Neoptera</taxon>
        <taxon>Paraneoptera</taxon>
        <taxon>Hemiptera</taxon>
        <taxon>Auchenorrhyncha</taxon>
        <taxon>Membracoidea</taxon>
        <taxon>Cicadellidae</taxon>
        <taxon>Cicadellinae</taxon>
        <taxon>Proconiini</taxon>
        <taxon>Cuerna</taxon>
    </lineage>
</organism>
<accession>A0A1B6FG29</accession>
<dbReference type="AlphaFoldDB" id="A0A1B6FG29"/>
<feature type="domain" description="Voltage-dependent calcium channel alpha-2/delta subunit conserved region" evidence="1">
    <location>
        <begin position="22"/>
        <end position="226"/>
    </location>
</feature>
<gene>
    <name evidence="2" type="ORF">g.7512</name>
</gene>
<proteinExistence type="predicted"/>
<dbReference type="InterPro" id="IPR013680">
    <property type="entry name" value="VDCC_a2/dsu"/>
</dbReference>